<keyword evidence="3" id="KW-1185">Reference proteome</keyword>
<evidence type="ECO:0000313" key="2">
    <source>
        <dbReference type="EMBL" id="KMO79654.1"/>
    </source>
</evidence>
<sequence length="169" mass="17143">MIAPMSDTRPQSSASSTRAAWIAPVALAVGVVAIALAAWGLLRPSGSGEVASGGGVQSGDQKTQVCDAFTMVRNAVSLQTNADLGNDRVAQQAVAANARLATLGGGEFLLSRLNSSVPGDLADAVRSFADDLTYIGMGQLAGAPADDPAQSNREKTAQATAAKIDTLCR</sequence>
<accession>A0A0J6WAP1</accession>
<name>A0A0J6WAP1_MYCCU</name>
<comment type="caution">
    <text evidence="2">The sequence shown here is derived from an EMBL/GenBank/DDBJ whole genome shotgun (WGS) entry which is preliminary data.</text>
</comment>
<evidence type="ECO:0008006" key="4">
    <source>
        <dbReference type="Google" id="ProtNLM"/>
    </source>
</evidence>
<evidence type="ECO:0000313" key="3">
    <source>
        <dbReference type="Proteomes" id="UP000036176"/>
    </source>
</evidence>
<organism evidence="2 3">
    <name type="scientific">Mycolicibacterium chubuense</name>
    <name type="common">Mycobacterium chubuense</name>
    <dbReference type="NCBI Taxonomy" id="1800"/>
    <lineage>
        <taxon>Bacteria</taxon>
        <taxon>Bacillati</taxon>
        <taxon>Actinomycetota</taxon>
        <taxon>Actinomycetes</taxon>
        <taxon>Mycobacteriales</taxon>
        <taxon>Mycobacteriaceae</taxon>
        <taxon>Mycolicibacterium</taxon>
    </lineage>
</organism>
<keyword evidence="1" id="KW-1133">Transmembrane helix</keyword>
<reference evidence="2 3" key="1">
    <citation type="journal article" date="2015" name="Genome Biol. Evol.">
        <title>Characterization of Three Mycobacterium spp. with Potential Use in Bioremediation by Genome Sequencing and Comparative Genomics.</title>
        <authorList>
            <person name="Das S."/>
            <person name="Pettersson B.M."/>
            <person name="Behra P.R."/>
            <person name="Ramesh M."/>
            <person name="Dasgupta S."/>
            <person name="Bhattacharya A."/>
            <person name="Kirsebom L.A."/>
        </authorList>
    </citation>
    <scope>NUCLEOTIDE SEQUENCE [LARGE SCALE GENOMIC DNA]</scope>
    <source>
        <strain evidence="2 3">DSM 44219</strain>
    </source>
</reference>
<feature type="transmembrane region" description="Helical" evidence="1">
    <location>
        <begin position="20"/>
        <end position="42"/>
    </location>
</feature>
<protein>
    <recommendedName>
        <fullName evidence="4">Alanine and proline rich membrane protein</fullName>
    </recommendedName>
</protein>
<dbReference type="EMBL" id="JYNX01000035">
    <property type="protein sequence ID" value="KMO79654.1"/>
    <property type="molecule type" value="Genomic_DNA"/>
</dbReference>
<dbReference type="PATRIC" id="fig|1800.3.peg.2522"/>
<proteinExistence type="predicted"/>
<gene>
    <name evidence="2" type="ORF">MCHUDSM44219_02516</name>
</gene>
<keyword evidence="1" id="KW-0472">Membrane</keyword>
<dbReference type="AlphaFoldDB" id="A0A0J6WAP1"/>
<dbReference type="Proteomes" id="UP000036176">
    <property type="component" value="Unassembled WGS sequence"/>
</dbReference>
<keyword evidence="1" id="KW-0812">Transmembrane</keyword>
<evidence type="ECO:0000256" key="1">
    <source>
        <dbReference type="SAM" id="Phobius"/>
    </source>
</evidence>